<evidence type="ECO:0000256" key="8">
    <source>
        <dbReference type="ARBA" id="ARBA00023136"/>
    </source>
</evidence>
<keyword evidence="8" id="KW-0472">Membrane</keyword>
<dbReference type="Gene3D" id="1.10.630.10">
    <property type="entry name" value="Cytochrome P450"/>
    <property type="match status" value="1"/>
</dbReference>
<keyword evidence="10" id="KW-1185">Reference proteome</keyword>
<keyword evidence="6" id="KW-0408">Iron</keyword>
<dbReference type="Pfam" id="PF00067">
    <property type="entry name" value="p450"/>
    <property type="match status" value="1"/>
</dbReference>
<keyword evidence="7" id="KW-0503">Monooxygenase</keyword>
<dbReference type="EMBL" id="JABXBU010000001">
    <property type="protein sequence ID" value="KAF8797025.1"/>
    <property type="molecule type" value="Genomic_DNA"/>
</dbReference>
<protein>
    <submittedName>
        <fullName evidence="9">Cytochrome P450 4V2 like protein</fullName>
    </submittedName>
</protein>
<dbReference type="GO" id="GO:0020037">
    <property type="term" value="F:heme binding"/>
    <property type="evidence" value="ECO:0007669"/>
    <property type="project" value="InterPro"/>
</dbReference>
<organism evidence="9 10">
    <name type="scientific">Argiope bruennichi</name>
    <name type="common">Wasp spider</name>
    <name type="synonym">Aranea bruennichi</name>
    <dbReference type="NCBI Taxonomy" id="94029"/>
    <lineage>
        <taxon>Eukaryota</taxon>
        <taxon>Metazoa</taxon>
        <taxon>Ecdysozoa</taxon>
        <taxon>Arthropoda</taxon>
        <taxon>Chelicerata</taxon>
        <taxon>Arachnida</taxon>
        <taxon>Araneae</taxon>
        <taxon>Araneomorphae</taxon>
        <taxon>Entelegynae</taxon>
        <taxon>Araneoidea</taxon>
        <taxon>Araneidae</taxon>
        <taxon>Argiope</taxon>
    </lineage>
</organism>
<keyword evidence="5" id="KW-0256">Endoplasmic reticulum</keyword>
<keyword evidence="4" id="KW-0349">Heme</keyword>
<evidence type="ECO:0000256" key="6">
    <source>
        <dbReference type="ARBA" id="ARBA00023004"/>
    </source>
</evidence>
<gene>
    <name evidence="9" type="ORF">HNY73_001340</name>
</gene>
<keyword evidence="7" id="KW-0560">Oxidoreductase</keyword>
<sequence length="419" mass="49807">MPGKTPGFFNILGDVKDFIVSYAPPRSNMFQEKGYDVLRKRTEEFGRKKLFCLWMIYQPIVIIVRSEAVKQFMEKKINHKHFMYEWFEQVIGTGLLNSEVSKWKTRRKLLMPCFNLTVLRGFLSVFNEHSQKLVEILQERTKEEFTYIETPISLTTLDIIYETMFGVKINALRNDNRQYVRCVQRILDLFMIRFFKIWYWPNWIFYLSKDGKEMKRHVKIVHDFTRKIIQERKERYLSGDTEKDRGKRKALLDRLLEMHMETGEISEEGIREEVNTFALAGHETVTVTIIWALYLIGLHKDVQEKIHEELDRVFGDDTKSPVTEKDLNDLQYLDCVLKESMRLYPSVPWFGRRIPEELIFVGTLYQNYLLVLFSRTSCIETRKFFLILKGSIQSDFLPQTYTKSQNMLTFPSLLVQGIV</sequence>
<dbReference type="GO" id="GO:0005506">
    <property type="term" value="F:iron ion binding"/>
    <property type="evidence" value="ECO:0007669"/>
    <property type="project" value="InterPro"/>
</dbReference>
<dbReference type="PRINTS" id="PR00463">
    <property type="entry name" value="EP450I"/>
</dbReference>
<evidence type="ECO:0000256" key="4">
    <source>
        <dbReference type="ARBA" id="ARBA00022617"/>
    </source>
</evidence>
<evidence type="ECO:0000313" key="9">
    <source>
        <dbReference type="EMBL" id="KAF8797025.1"/>
    </source>
</evidence>
<dbReference type="AlphaFoldDB" id="A0A8T0G3E4"/>
<dbReference type="GO" id="GO:0004497">
    <property type="term" value="F:monooxygenase activity"/>
    <property type="evidence" value="ECO:0007669"/>
    <property type="project" value="UniProtKB-KW"/>
</dbReference>
<reference evidence="9" key="1">
    <citation type="journal article" date="2020" name="bioRxiv">
        <title>Chromosome-level reference genome of the European wasp spider Argiope bruennichi: a resource for studies on range expansion and evolutionary adaptation.</title>
        <authorList>
            <person name="Sheffer M.M."/>
            <person name="Hoppe A."/>
            <person name="Krehenwinkel H."/>
            <person name="Uhl G."/>
            <person name="Kuss A.W."/>
            <person name="Jensen L."/>
            <person name="Jensen C."/>
            <person name="Gillespie R.G."/>
            <person name="Hoff K.J."/>
            <person name="Prost S."/>
        </authorList>
    </citation>
    <scope>NUCLEOTIDE SEQUENCE</scope>
</reference>
<dbReference type="InterPro" id="IPR036396">
    <property type="entry name" value="Cyt_P450_sf"/>
</dbReference>
<dbReference type="PANTHER" id="PTHR24291">
    <property type="entry name" value="CYTOCHROME P450 FAMILY 4"/>
    <property type="match status" value="1"/>
</dbReference>
<proteinExistence type="inferred from homology"/>
<keyword evidence="4" id="KW-0479">Metal-binding</keyword>
<evidence type="ECO:0000256" key="2">
    <source>
        <dbReference type="ARBA" id="ARBA00004586"/>
    </source>
</evidence>
<dbReference type="InterPro" id="IPR002401">
    <property type="entry name" value="Cyt_P450_E_grp-I"/>
</dbReference>
<comment type="cofactor">
    <cofactor evidence="1">
        <name>heme</name>
        <dbReference type="ChEBI" id="CHEBI:30413"/>
    </cofactor>
</comment>
<dbReference type="InterPro" id="IPR050196">
    <property type="entry name" value="Cytochrome_P450_Monoox"/>
</dbReference>
<comment type="caution">
    <text evidence="9">The sequence shown here is derived from an EMBL/GenBank/DDBJ whole genome shotgun (WGS) entry which is preliminary data.</text>
</comment>
<reference evidence="9" key="2">
    <citation type="submission" date="2020-06" db="EMBL/GenBank/DDBJ databases">
        <authorList>
            <person name="Sheffer M."/>
        </authorList>
    </citation>
    <scope>NUCLEOTIDE SEQUENCE</scope>
</reference>
<name>A0A8T0G3E4_ARGBR</name>
<comment type="subcellular location">
    <subcellularLocation>
        <location evidence="2">Endoplasmic reticulum membrane</location>
    </subcellularLocation>
</comment>
<dbReference type="PRINTS" id="PR00385">
    <property type="entry name" value="P450"/>
</dbReference>
<dbReference type="PANTHER" id="PTHR24291:SF189">
    <property type="entry name" value="CYTOCHROME P450 4C3-RELATED"/>
    <property type="match status" value="1"/>
</dbReference>
<dbReference type="Proteomes" id="UP000807504">
    <property type="component" value="Unassembled WGS sequence"/>
</dbReference>
<dbReference type="GO" id="GO:0005789">
    <property type="term" value="C:endoplasmic reticulum membrane"/>
    <property type="evidence" value="ECO:0007669"/>
    <property type="project" value="UniProtKB-SubCell"/>
</dbReference>
<dbReference type="InterPro" id="IPR001128">
    <property type="entry name" value="Cyt_P450"/>
</dbReference>
<evidence type="ECO:0000256" key="5">
    <source>
        <dbReference type="ARBA" id="ARBA00022824"/>
    </source>
</evidence>
<evidence type="ECO:0000256" key="1">
    <source>
        <dbReference type="ARBA" id="ARBA00001971"/>
    </source>
</evidence>
<comment type="similarity">
    <text evidence="3">Belongs to the cytochrome P450 family.</text>
</comment>
<dbReference type="GO" id="GO:0016705">
    <property type="term" value="F:oxidoreductase activity, acting on paired donors, with incorporation or reduction of molecular oxygen"/>
    <property type="evidence" value="ECO:0007669"/>
    <property type="project" value="InterPro"/>
</dbReference>
<accession>A0A8T0G3E4</accession>
<evidence type="ECO:0000256" key="7">
    <source>
        <dbReference type="ARBA" id="ARBA00023033"/>
    </source>
</evidence>
<evidence type="ECO:0000313" key="10">
    <source>
        <dbReference type="Proteomes" id="UP000807504"/>
    </source>
</evidence>
<dbReference type="SUPFAM" id="SSF48264">
    <property type="entry name" value="Cytochrome P450"/>
    <property type="match status" value="1"/>
</dbReference>
<evidence type="ECO:0000256" key="3">
    <source>
        <dbReference type="ARBA" id="ARBA00010617"/>
    </source>
</evidence>